<evidence type="ECO:0000256" key="2">
    <source>
        <dbReference type="SAM" id="MobiDB-lite"/>
    </source>
</evidence>
<reference evidence="4" key="1">
    <citation type="submission" date="2025-08" db="UniProtKB">
        <authorList>
            <consortium name="RefSeq"/>
        </authorList>
    </citation>
    <scope>IDENTIFICATION</scope>
    <source>
        <tissue evidence="4">Blood</tissue>
    </source>
</reference>
<dbReference type="InterPro" id="IPR038792">
    <property type="entry name" value="CFAP97D1/2"/>
</dbReference>
<feature type="region of interest" description="Disordered" evidence="2">
    <location>
        <begin position="1"/>
        <end position="34"/>
    </location>
</feature>
<accession>A0ABM4L524</accession>
<gene>
    <name evidence="4" type="primary">CFAP97D2</name>
</gene>
<protein>
    <submittedName>
        <fullName evidence="4">Uncharacterized protein CFAP97D2 isoform X1</fullName>
    </submittedName>
</protein>
<evidence type="ECO:0000313" key="4">
    <source>
        <dbReference type="RefSeq" id="XP_070435539.1"/>
    </source>
</evidence>
<dbReference type="InterPro" id="IPR029488">
    <property type="entry name" value="Hmw/CFAP97"/>
</dbReference>
<evidence type="ECO:0000256" key="1">
    <source>
        <dbReference type="ARBA" id="ARBA00008315"/>
    </source>
</evidence>
<dbReference type="Pfam" id="PF13879">
    <property type="entry name" value="Hmw_CFAP97"/>
    <property type="match status" value="1"/>
</dbReference>
<dbReference type="PANTHER" id="PTHR33768:SF7">
    <property type="entry name" value="CFAP97 DOMAIN CONTAINING 2"/>
    <property type="match status" value="1"/>
</dbReference>
<organism evidence="3 4">
    <name type="scientific">Equus przewalskii</name>
    <name type="common">Przewalski's horse</name>
    <name type="synonym">Equus caballus przewalskii</name>
    <dbReference type="NCBI Taxonomy" id="9798"/>
    <lineage>
        <taxon>Eukaryota</taxon>
        <taxon>Metazoa</taxon>
        <taxon>Chordata</taxon>
        <taxon>Craniata</taxon>
        <taxon>Vertebrata</taxon>
        <taxon>Euteleostomi</taxon>
        <taxon>Mammalia</taxon>
        <taxon>Eutheria</taxon>
        <taxon>Laurasiatheria</taxon>
        <taxon>Perissodactyla</taxon>
        <taxon>Equidae</taxon>
        <taxon>Equus</taxon>
    </lineage>
</organism>
<sequence>MRRAPRLTPPGSQSQQHSREKAYQDHRRKVRDAQPLVDTCAPLTPSHLHLKLKKLKRRRSWCFQRLLRVCPQLEEERLSVIDRDNRLLLERVSCIMRTRGQADSRSNCTPKRKQRRQEHRRPFGCSAARAPGSGASRAARPGAAARPRVPGEAGPGAGRFSRAPAELPARASLSRHTGTLDAARGPQTPVGLWPERRRPGGGPCLGVQGRGLLRVCVEEAASGTEKRATPAPSPAAWPRRACAAPDGPPPGRPGHAALPRRLFP</sequence>
<feature type="compositionally biased region" description="Low complexity" evidence="2">
    <location>
        <begin position="126"/>
        <end position="152"/>
    </location>
</feature>
<evidence type="ECO:0000313" key="3">
    <source>
        <dbReference type="Proteomes" id="UP001652662"/>
    </source>
</evidence>
<name>A0ABM4L524_EQUPR</name>
<dbReference type="GeneID" id="139076552"/>
<comment type="similarity">
    <text evidence="1">Belongs to the CFAP97 family.</text>
</comment>
<feature type="region of interest" description="Disordered" evidence="2">
    <location>
        <begin position="221"/>
        <end position="264"/>
    </location>
</feature>
<dbReference type="RefSeq" id="XP_070435539.1">
    <property type="nucleotide sequence ID" value="XM_070579438.1"/>
</dbReference>
<feature type="compositionally biased region" description="Basic residues" evidence="2">
    <location>
        <begin position="110"/>
        <end position="119"/>
    </location>
</feature>
<keyword evidence="3" id="KW-1185">Reference proteome</keyword>
<dbReference type="Proteomes" id="UP001652662">
    <property type="component" value="Chromosome 16"/>
</dbReference>
<feature type="compositionally biased region" description="Low complexity" evidence="2">
    <location>
        <begin position="234"/>
        <end position="245"/>
    </location>
</feature>
<dbReference type="PANTHER" id="PTHR33768">
    <property type="entry name" value="MIP11318P"/>
    <property type="match status" value="1"/>
</dbReference>
<proteinExistence type="inferred from homology"/>
<feature type="region of interest" description="Disordered" evidence="2">
    <location>
        <begin position="99"/>
        <end position="205"/>
    </location>
</feature>
<feature type="compositionally biased region" description="Low complexity" evidence="2">
    <location>
        <begin position="253"/>
        <end position="264"/>
    </location>
</feature>